<accession>A0A5K3EPS0</accession>
<organism evidence="4">
    <name type="scientific">Mesocestoides corti</name>
    <name type="common">Flatworm</name>
    <dbReference type="NCBI Taxonomy" id="53468"/>
    <lineage>
        <taxon>Eukaryota</taxon>
        <taxon>Metazoa</taxon>
        <taxon>Spiralia</taxon>
        <taxon>Lophotrochozoa</taxon>
        <taxon>Platyhelminthes</taxon>
        <taxon>Cestoda</taxon>
        <taxon>Eucestoda</taxon>
        <taxon>Cyclophyllidea</taxon>
        <taxon>Mesocestoididae</taxon>
        <taxon>Mesocestoides</taxon>
    </lineage>
</organism>
<dbReference type="InterPro" id="IPR050340">
    <property type="entry name" value="Cytosolic_Fe-S_CAF"/>
</dbReference>
<feature type="compositionally biased region" description="Pro residues" evidence="2">
    <location>
        <begin position="15"/>
        <end position="25"/>
    </location>
</feature>
<dbReference type="SUPFAM" id="SSF53920">
    <property type="entry name" value="Fe-only hydrogenase"/>
    <property type="match status" value="1"/>
</dbReference>
<evidence type="ECO:0000259" key="3">
    <source>
        <dbReference type="Pfam" id="PF02906"/>
    </source>
</evidence>
<comment type="similarity">
    <text evidence="1">Belongs to the NARF family.</text>
</comment>
<dbReference type="AlphaFoldDB" id="A0A5K3EPS0"/>
<proteinExistence type="inferred from homology"/>
<evidence type="ECO:0000256" key="2">
    <source>
        <dbReference type="SAM" id="MobiDB-lite"/>
    </source>
</evidence>
<dbReference type="WBParaSite" id="MCU_001800-RA">
    <property type="protein sequence ID" value="MCU_001800-RA"/>
    <property type="gene ID" value="MCU_001800"/>
</dbReference>
<evidence type="ECO:0000256" key="1">
    <source>
        <dbReference type="ARBA" id="ARBA00006596"/>
    </source>
</evidence>
<name>A0A5K3EPS0_MESCO</name>
<feature type="compositionally biased region" description="Basic and acidic residues" evidence="2">
    <location>
        <begin position="1"/>
        <end position="12"/>
    </location>
</feature>
<dbReference type="Pfam" id="PF02906">
    <property type="entry name" value="Fe_hyd_lg_C"/>
    <property type="match status" value="2"/>
</dbReference>
<protein>
    <submittedName>
        <fullName evidence="4">Fe_hyd_lg_C domain-containing protein</fullName>
    </submittedName>
</protein>
<dbReference type="InterPro" id="IPR004108">
    <property type="entry name" value="Fe_hydrogenase_lsu_C"/>
</dbReference>
<feature type="domain" description="Iron hydrogenase large subunit C-terminal" evidence="3">
    <location>
        <begin position="271"/>
        <end position="528"/>
    </location>
</feature>
<reference evidence="4" key="1">
    <citation type="submission" date="2019-11" db="UniProtKB">
        <authorList>
            <consortium name="WormBaseParasite"/>
        </authorList>
    </citation>
    <scope>IDENTIFICATION</scope>
</reference>
<evidence type="ECO:0000313" key="4">
    <source>
        <dbReference type="WBParaSite" id="MCU_001800-RA"/>
    </source>
</evidence>
<dbReference type="InterPro" id="IPR009016">
    <property type="entry name" value="Fe_hydrogenase"/>
</dbReference>
<dbReference type="PANTHER" id="PTHR11615">
    <property type="entry name" value="NITRATE, FORMATE, IRON DEHYDROGENASE"/>
    <property type="match status" value="1"/>
</dbReference>
<sequence length="589" mass="64154">MPLDRRETRDWLRPGGPPCLRPDPTPHYTTPHHNGFFIINQMNFSTALKLNDVDDYITPSLECIKPVKIPSSVGKTKSIVIGKDGSYVATNSSGEKYVLPKAKIDLNDCLACSGCITTAETILVSQHSVEAFLNLLKNPDPGREIVVSLSPQSLASLAASLNVGKPSTLSESFVASGLSPDGLDGVRNFCVRLLRTHGVTHVLDTTWSRDLSLSASAEEFVQAFSGNSSAPHMPVLTGICPGWVCYAEKTHFKGLPGSENRVQAGTDEEGSHLIQHLSKIRSPQQLLAGLLKQLTSSVSCSKSPFLVFVMPCYDKKLEASRNEFTLPDGVEKEADLVLGTNEFISVLELLLQEPSLPTVETSSETASHCQRVLCMLSSRLTPDAPLPDRMYRHAGSGSGGYAFHTLRFAADKLFQITLPVSVTDDPRVLTRKLGNQDMQEILLFSSAEDCTAAKAGLSGRTPYRHAATNPAPLLAFLVANGFRNIQTVVQQLKRAYTKANLSRSSVRAEVPFDYIEIMACPNGCLNGGAQAKVDLAYVTQAYFSLEERDVLTSDPARCLLKLTDSDSKIHTTYRVVPKIEITSPSSLKW</sequence>
<dbReference type="Gene3D" id="3.40.950.10">
    <property type="entry name" value="Fe-only Hydrogenase (Larger Subunit), Chain L, domain 3"/>
    <property type="match status" value="1"/>
</dbReference>
<feature type="domain" description="Iron hydrogenase large subunit C-terminal" evidence="3">
    <location>
        <begin position="190"/>
        <end position="251"/>
    </location>
</feature>
<feature type="region of interest" description="Disordered" evidence="2">
    <location>
        <begin position="1"/>
        <end position="25"/>
    </location>
</feature>